<accession>A0ACB9ZWT4</accession>
<name>A0ACB9ZWT4_CATRO</name>
<dbReference type="Proteomes" id="UP001060085">
    <property type="component" value="Linkage Group LG07"/>
</dbReference>
<evidence type="ECO:0000313" key="2">
    <source>
        <dbReference type="Proteomes" id="UP001060085"/>
    </source>
</evidence>
<proteinExistence type="predicted"/>
<reference evidence="2" key="1">
    <citation type="journal article" date="2023" name="Nat. Plants">
        <title>Single-cell RNA sequencing provides a high-resolution roadmap for understanding the multicellular compartmentation of specialized metabolism.</title>
        <authorList>
            <person name="Sun S."/>
            <person name="Shen X."/>
            <person name="Li Y."/>
            <person name="Li Y."/>
            <person name="Wang S."/>
            <person name="Li R."/>
            <person name="Zhang H."/>
            <person name="Shen G."/>
            <person name="Guo B."/>
            <person name="Wei J."/>
            <person name="Xu J."/>
            <person name="St-Pierre B."/>
            <person name="Chen S."/>
            <person name="Sun C."/>
        </authorList>
    </citation>
    <scope>NUCLEOTIDE SEQUENCE [LARGE SCALE GENOMIC DNA]</scope>
</reference>
<gene>
    <name evidence="1" type="ORF">M9H77_30148</name>
</gene>
<dbReference type="EMBL" id="CM044707">
    <property type="protein sequence ID" value="KAI5652961.1"/>
    <property type="molecule type" value="Genomic_DNA"/>
</dbReference>
<organism evidence="1 2">
    <name type="scientific">Catharanthus roseus</name>
    <name type="common">Madagascar periwinkle</name>
    <name type="synonym">Vinca rosea</name>
    <dbReference type="NCBI Taxonomy" id="4058"/>
    <lineage>
        <taxon>Eukaryota</taxon>
        <taxon>Viridiplantae</taxon>
        <taxon>Streptophyta</taxon>
        <taxon>Embryophyta</taxon>
        <taxon>Tracheophyta</taxon>
        <taxon>Spermatophyta</taxon>
        <taxon>Magnoliopsida</taxon>
        <taxon>eudicotyledons</taxon>
        <taxon>Gunneridae</taxon>
        <taxon>Pentapetalae</taxon>
        <taxon>asterids</taxon>
        <taxon>lamiids</taxon>
        <taxon>Gentianales</taxon>
        <taxon>Apocynaceae</taxon>
        <taxon>Rauvolfioideae</taxon>
        <taxon>Vinceae</taxon>
        <taxon>Catharanthinae</taxon>
        <taxon>Catharanthus</taxon>
    </lineage>
</organism>
<comment type="caution">
    <text evidence="1">The sequence shown here is derived from an EMBL/GenBank/DDBJ whole genome shotgun (WGS) entry which is preliminary data.</text>
</comment>
<protein>
    <submittedName>
        <fullName evidence="1">Uncharacterized protein</fullName>
    </submittedName>
</protein>
<sequence>MNMQWVDTMNIMDIDVDRESKEAKDLLIGPFTSARLKKNKFEGQGKASKLLSICSINKASTWHCWEDPIPTTDEILNRGSSIEGGDPWEGVDSKLHSKWICIKVVSEQPPTKGVKDLKREEEANYEQSSGRDLGGHSAHDNQWRYGNFSPPARSYEHNFYDCYEGNRFRTRNYYNDTSCKRVSRNDVRNGGNYVNIDERFHKRKGEYEGDCETYNYRGFYDYEAWEQKVESLFYFYSLMNAISIIANNVSYVLGIEDKGRNMEKVLDNFLKDLPISLCLNPSLKCYEVSVVELELFLASYLSHVSIYGDLCTISFEGGLSLLLRYVSKCLSSYAFLEESLWHSGSIFDLSCYDFRVMNNASIESIVVGFGLDSALFDILHDKFLGKFVENVNYFSSFLAIVMENHNDFVPLNQLMPFVNGQVEFSYN</sequence>
<keyword evidence="2" id="KW-1185">Reference proteome</keyword>
<evidence type="ECO:0000313" key="1">
    <source>
        <dbReference type="EMBL" id="KAI5652961.1"/>
    </source>
</evidence>